<dbReference type="SUPFAM" id="SSF51445">
    <property type="entry name" value="(Trans)glycosidases"/>
    <property type="match status" value="1"/>
</dbReference>
<dbReference type="Pfam" id="PF02156">
    <property type="entry name" value="Glyco_hydro_26"/>
    <property type="match status" value="1"/>
</dbReference>
<evidence type="ECO:0000256" key="4">
    <source>
        <dbReference type="PROSITE-ProRule" id="PRU01100"/>
    </source>
</evidence>
<dbReference type="PROSITE" id="PS51764">
    <property type="entry name" value="GH26"/>
    <property type="match status" value="1"/>
</dbReference>
<dbReference type="GO" id="GO:0016985">
    <property type="term" value="F:mannan endo-1,4-beta-mannosidase activity"/>
    <property type="evidence" value="ECO:0007669"/>
    <property type="project" value="InterPro"/>
</dbReference>
<dbReference type="Gene3D" id="3.20.20.80">
    <property type="entry name" value="Glycosidases"/>
    <property type="match status" value="1"/>
</dbReference>
<protein>
    <submittedName>
        <fullName evidence="7">Glycosyl hydrolase family 26</fullName>
    </submittedName>
</protein>
<name>A0A4R2KKR3_9FIRM</name>
<dbReference type="AlphaFoldDB" id="A0A4R2KKR3"/>
<dbReference type="RefSeq" id="WP_132245972.1">
    <property type="nucleotide sequence ID" value="NZ_SLWV01000016.1"/>
</dbReference>
<comment type="caution">
    <text evidence="7">The sequence shown here is derived from an EMBL/GenBank/DDBJ whole genome shotgun (WGS) entry which is preliminary data.</text>
</comment>
<evidence type="ECO:0000256" key="2">
    <source>
        <dbReference type="ARBA" id="ARBA00022801"/>
    </source>
</evidence>
<dbReference type="InterPro" id="IPR017853">
    <property type="entry name" value="GH"/>
</dbReference>
<evidence type="ECO:0000256" key="3">
    <source>
        <dbReference type="ARBA" id="ARBA00023295"/>
    </source>
</evidence>
<keyword evidence="5" id="KW-0732">Signal</keyword>
<feature type="signal peptide" evidence="5">
    <location>
        <begin position="1"/>
        <end position="20"/>
    </location>
</feature>
<gene>
    <name evidence="7" type="ORF">EV214_11654</name>
</gene>
<evidence type="ECO:0000256" key="5">
    <source>
        <dbReference type="SAM" id="SignalP"/>
    </source>
</evidence>
<reference evidence="7 8" key="1">
    <citation type="submission" date="2019-03" db="EMBL/GenBank/DDBJ databases">
        <title>Genomic Encyclopedia of Type Strains, Phase IV (KMG-IV): sequencing the most valuable type-strain genomes for metagenomic binning, comparative biology and taxonomic classification.</title>
        <authorList>
            <person name="Goeker M."/>
        </authorList>
    </citation>
    <scope>NUCLEOTIDE SEQUENCE [LARGE SCALE GENOMIC DNA]</scope>
    <source>
        <strain evidence="7 8">DSM 102940</strain>
    </source>
</reference>
<organism evidence="7 8">
    <name type="scientific">Marinisporobacter balticus</name>
    <dbReference type="NCBI Taxonomy" id="2018667"/>
    <lineage>
        <taxon>Bacteria</taxon>
        <taxon>Bacillati</taxon>
        <taxon>Bacillota</taxon>
        <taxon>Clostridia</taxon>
        <taxon>Peptostreptococcales</taxon>
        <taxon>Thermotaleaceae</taxon>
        <taxon>Marinisporobacter</taxon>
    </lineage>
</organism>
<keyword evidence="8" id="KW-1185">Reference proteome</keyword>
<evidence type="ECO:0000259" key="6">
    <source>
        <dbReference type="PROSITE" id="PS51764"/>
    </source>
</evidence>
<feature type="chain" id="PRO_5039496161" evidence="5">
    <location>
        <begin position="21"/>
        <end position="523"/>
    </location>
</feature>
<evidence type="ECO:0000313" key="8">
    <source>
        <dbReference type="Proteomes" id="UP000294919"/>
    </source>
</evidence>
<comment type="similarity">
    <text evidence="1 4">Belongs to the glycosyl hydrolase 26 family.</text>
</comment>
<proteinExistence type="inferred from homology"/>
<dbReference type="GO" id="GO:0006080">
    <property type="term" value="P:substituted mannan metabolic process"/>
    <property type="evidence" value="ECO:0007669"/>
    <property type="project" value="InterPro"/>
</dbReference>
<evidence type="ECO:0000256" key="1">
    <source>
        <dbReference type="ARBA" id="ARBA00007754"/>
    </source>
</evidence>
<feature type="active site" description="Proton donor" evidence="4">
    <location>
        <position position="328"/>
    </location>
</feature>
<dbReference type="InterPro" id="IPR022790">
    <property type="entry name" value="GH26_dom"/>
</dbReference>
<accession>A0A4R2KKR3</accession>
<dbReference type="EMBL" id="SLWV01000016">
    <property type="protein sequence ID" value="TCO73152.1"/>
    <property type="molecule type" value="Genomic_DNA"/>
</dbReference>
<sequence>MKNIGIILCIASICFSSIFAYGDALNPYIEKDNNQIQLVDQQYNEYINYADGYKINYPKHMGIDSSLSTVKTIIADEERKIEIYYDDFRDTQHSSIAYSNYSNAFIRNRKDHIKQYENTIFVNGMKTHLLVWSRKKLEKVKNDKNYYVSAEIMKNNNEVYTIFIKSETPFKNYEDYMDVINSFQLIERSETAQINTKFKSVEKNLNEETRDFYEQYFLKSDHLKWGIFEQSAPEEFWYLNALESKLDYTFEFLVRYQSLDVPFPMEEMINAYKKNRYVELTLQTMHMGQDNASITYDILDGKYDDYFNEYVKKIKEFEHPILFRLNNEMNGDWCVYSSYYTSKDTELYNELWRYLYNKFEENGVDNVLWVWNPHDLSFPNFKWNHYLNYYPGDQYVDIIGLTGYNTGNYYKGEIWRDFDEIYPVLYDEYMSIFEQPFMITEFGSNSVGGDKIKWVNDMFDRFEQNPFSNIKVAIWWNGIDWDPNQNPARIYRLDRNEEMINTFRERLKFFNKEKEEGIENGTI</sequence>
<dbReference type="PANTHER" id="PTHR40079:SF4">
    <property type="entry name" value="GH26 DOMAIN-CONTAINING PROTEIN-RELATED"/>
    <property type="match status" value="1"/>
</dbReference>
<dbReference type="OrthoDB" id="9802773at2"/>
<dbReference type="PANTHER" id="PTHR40079">
    <property type="entry name" value="MANNAN ENDO-1,4-BETA-MANNOSIDASE E-RELATED"/>
    <property type="match status" value="1"/>
</dbReference>
<feature type="active site" description="Nucleophile" evidence="4">
    <location>
        <position position="441"/>
    </location>
</feature>
<dbReference type="Proteomes" id="UP000294919">
    <property type="component" value="Unassembled WGS sequence"/>
</dbReference>
<keyword evidence="3 4" id="KW-0326">Glycosidase</keyword>
<evidence type="ECO:0000313" key="7">
    <source>
        <dbReference type="EMBL" id="TCO73152.1"/>
    </source>
</evidence>
<dbReference type="InterPro" id="IPR000805">
    <property type="entry name" value="Glyco_hydro_26"/>
</dbReference>
<feature type="domain" description="GH26" evidence="6">
    <location>
        <begin position="207"/>
        <end position="503"/>
    </location>
</feature>
<keyword evidence="2 4" id="KW-0378">Hydrolase</keyword>